<reference evidence="3" key="1">
    <citation type="submission" date="2020-05" db="EMBL/GenBank/DDBJ databases">
        <authorList>
            <person name="Chiriac C."/>
            <person name="Salcher M."/>
            <person name="Ghai R."/>
            <person name="Kavagutti S V."/>
        </authorList>
    </citation>
    <scope>NUCLEOTIDE SEQUENCE</scope>
</reference>
<accession>A0A6J7FG56</accession>
<evidence type="ECO:0000313" key="1">
    <source>
        <dbReference type="EMBL" id="CAB4626995.1"/>
    </source>
</evidence>
<organism evidence="3">
    <name type="scientific">freshwater metagenome</name>
    <dbReference type="NCBI Taxonomy" id="449393"/>
    <lineage>
        <taxon>unclassified sequences</taxon>
        <taxon>metagenomes</taxon>
        <taxon>ecological metagenomes</taxon>
    </lineage>
</organism>
<proteinExistence type="predicted"/>
<name>A0A6J7FG56_9ZZZZ</name>
<dbReference type="AlphaFoldDB" id="A0A6J7FG56"/>
<dbReference type="EMBL" id="CAEZWR010000126">
    <property type="protein sequence ID" value="CAB4670679.1"/>
    <property type="molecule type" value="Genomic_DNA"/>
</dbReference>
<dbReference type="EMBL" id="CAEZVB010000072">
    <property type="protein sequence ID" value="CAB4626995.1"/>
    <property type="molecule type" value="Genomic_DNA"/>
</dbReference>
<evidence type="ECO:0000313" key="2">
    <source>
        <dbReference type="EMBL" id="CAB4670679.1"/>
    </source>
</evidence>
<sequence length="93" mass="9940">MALIGIGVFAFILKWAFSRGSSVIAAPPKPGASDEYGLLVVASIPSTYIEGEIQRRTLEAAGLRANLANTLDGPRVMVWPTDLEQALALLKKD</sequence>
<dbReference type="EMBL" id="CAFBMO010000003">
    <property type="protein sequence ID" value="CAB4894842.1"/>
    <property type="molecule type" value="Genomic_DNA"/>
</dbReference>
<protein>
    <submittedName>
        <fullName evidence="3">Unannotated protein</fullName>
    </submittedName>
</protein>
<evidence type="ECO:0000313" key="3">
    <source>
        <dbReference type="EMBL" id="CAB4894842.1"/>
    </source>
</evidence>
<gene>
    <name evidence="1" type="ORF">UFOPK1908_01244</name>
    <name evidence="2" type="ORF">UFOPK2282_01063</name>
    <name evidence="3" type="ORF">UFOPK3576_00129</name>
</gene>